<dbReference type="PANTHER" id="PTHR43346">
    <property type="entry name" value="LIGAND BINDING DOMAIN PROTEIN, PUTATIVE (AFU_ORTHOLOGUE AFUA_6G14370)-RELATED"/>
    <property type="match status" value="1"/>
</dbReference>
<accession>A0ABP4KFT0</accession>
<evidence type="ECO:0000313" key="4">
    <source>
        <dbReference type="Proteomes" id="UP001501285"/>
    </source>
</evidence>
<dbReference type="CDD" id="cd02223">
    <property type="entry name" value="cupin_Bh2720-like"/>
    <property type="match status" value="1"/>
</dbReference>
<dbReference type="InterPro" id="IPR014710">
    <property type="entry name" value="RmlC-like_jellyroll"/>
</dbReference>
<dbReference type="Gene3D" id="2.60.120.10">
    <property type="entry name" value="Jelly Rolls"/>
    <property type="match status" value="1"/>
</dbReference>
<name>A0ABP4KFT0_9MICO</name>
<evidence type="ECO:0000259" key="2">
    <source>
        <dbReference type="PROSITE" id="PS51819"/>
    </source>
</evidence>
<evidence type="ECO:0000313" key="3">
    <source>
        <dbReference type="EMBL" id="GAA1501674.1"/>
    </source>
</evidence>
<dbReference type="Pfam" id="PF00903">
    <property type="entry name" value="Glyoxalase"/>
    <property type="match status" value="1"/>
</dbReference>
<dbReference type="EMBL" id="BAAANB010000098">
    <property type="protein sequence ID" value="GAA1501674.1"/>
    <property type="molecule type" value="Genomic_DNA"/>
</dbReference>
<dbReference type="RefSeq" id="WP_343994569.1">
    <property type="nucleotide sequence ID" value="NZ_BAAANB010000098.1"/>
</dbReference>
<proteinExistence type="predicted"/>
<sequence length="308" mass="34056">MLTNRSAPHARVTPVLTVADVRAAVAWYTEVLGFVEHVRIGEGHRSQLGLPDGPAAELVVAEVRPGRRTPERERSHQVMLKVADVARVVETAMARGAVLVDPPHDWEYGERQATIDDPFGHQWVLGQTLADVEPEEWGGQTVIPRTVARGYGRGMSIEDVGPRPQSFDLESETLENRTYRTVAWSGRYLQVTLMSIPVGGDIGLEQHPETDQFIRLDGGRGRAQMGPSKDELTFDQEVTDGWCVLVPAGSWHNITNVGDEPMQLYTVYAPQHHQPGKVHETKDVAEADTDDEPADWSVQPESAPDQHG</sequence>
<feature type="domain" description="VOC" evidence="2">
    <location>
        <begin position="8"/>
        <end position="128"/>
    </location>
</feature>
<reference evidence="4" key="1">
    <citation type="journal article" date="2019" name="Int. J. Syst. Evol. Microbiol.">
        <title>The Global Catalogue of Microorganisms (GCM) 10K type strain sequencing project: providing services to taxonomists for standard genome sequencing and annotation.</title>
        <authorList>
            <consortium name="The Broad Institute Genomics Platform"/>
            <consortium name="The Broad Institute Genome Sequencing Center for Infectious Disease"/>
            <person name="Wu L."/>
            <person name="Ma J."/>
        </authorList>
    </citation>
    <scope>NUCLEOTIDE SEQUENCE [LARGE SCALE GENOMIC DNA]</scope>
    <source>
        <strain evidence="4">JCM 14283</strain>
    </source>
</reference>
<dbReference type="Pfam" id="PF07883">
    <property type="entry name" value="Cupin_2"/>
    <property type="match status" value="1"/>
</dbReference>
<dbReference type="SUPFAM" id="SSF51182">
    <property type="entry name" value="RmlC-like cupins"/>
    <property type="match status" value="1"/>
</dbReference>
<dbReference type="InterPro" id="IPR011051">
    <property type="entry name" value="RmlC_Cupin_sf"/>
</dbReference>
<dbReference type="SUPFAM" id="SSF54593">
    <property type="entry name" value="Glyoxalase/Bleomycin resistance protein/Dihydroxybiphenyl dioxygenase"/>
    <property type="match status" value="1"/>
</dbReference>
<dbReference type="Gene3D" id="3.30.720.110">
    <property type="match status" value="1"/>
</dbReference>
<organism evidence="3 4">
    <name type="scientific">Terrabacter terrae</name>
    <dbReference type="NCBI Taxonomy" id="318434"/>
    <lineage>
        <taxon>Bacteria</taxon>
        <taxon>Bacillati</taxon>
        <taxon>Actinomycetota</taxon>
        <taxon>Actinomycetes</taxon>
        <taxon>Micrococcales</taxon>
        <taxon>Intrasporangiaceae</taxon>
        <taxon>Terrabacter</taxon>
    </lineage>
</organism>
<feature type="region of interest" description="Disordered" evidence="1">
    <location>
        <begin position="273"/>
        <end position="308"/>
    </location>
</feature>
<dbReference type="Gene3D" id="3.30.720.120">
    <property type="match status" value="1"/>
</dbReference>
<dbReference type="InterPro" id="IPR029068">
    <property type="entry name" value="Glyas_Bleomycin-R_OHBP_Dase"/>
</dbReference>
<gene>
    <name evidence="3" type="ORF">GCM10009740_38220</name>
</gene>
<dbReference type="InterPro" id="IPR004360">
    <property type="entry name" value="Glyas_Fos-R_dOase_dom"/>
</dbReference>
<dbReference type="InterPro" id="IPR037523">
    <property type="entry name" value="VOC_core"/>
</dbReference>
<dbReference type="InterPro" id="IPR013096">
    <property type="entry name" value="Cupin_2"/>
</dbReference>
<comment type="caution">
    <text evidence="3">The sequence shown here is derived from an EMBL/GenBank/DDBJ whole genome shotgun (WGS) entry which is preliminary data.</text>
</comment>
<dbReference type="PROSITE" id="PS51819">
    <property type="entry name" value="VOC"/>
    <property type="match status" value="1"/>
</dbReference>
<dbReference type="Proteomes" id="UP001501285">
    <property type="component" value="Unassembled WGS sequence"/>
</dbReference>
<evidence type="ECO:0000256" key="1">
    <source>
        <dbReference type="SAM" id="MobiDB-lite"/>
    </source>
</evidence>
<keyword evidence="4" id="KW-1185">Reference proteome</keyword>
<dbReference type="PANTHER" id="PTHR43346:SF1">
    <property type="entry name" value="QUERCETIN 2,3-DIOXYGENASE-RELATED"/>
    <property type="match status" value="1"/>
</dbReference>
<dbReference type="InterPro" id="IPR052538">
    <property type="entry name" value="Flavonoid_dioxygenase-like"/>
</dbReference>
<protein>
    <recommendedName>
        <fullName evidence="2">VOC domain-containing protein</fullName>
    </recommendedName>
</protein>